<keyword evidence="4" id="KW-0804">Transcription</keyword>
<dbReference type="Gene3D" id="2.60.120.10">
    <property type="entry name" value="Jelly Rolls"/>
    <property type="match status" value="1"/>
</dbReference>
<dbReference type="EMBL" id="JBHTCP010000031">
    <property type="protein sequence ID" value="MFC7372294.1"/>
    <property type="molecule type" value="Genomic_DNA"/>
</dbReference>
<keyword evidence="2" id="KW-0238">DNA-binding</keyword>
<name>A0ABW2NW87_9BACL</name>
<accession>A0ABW2NW87</accession>
<dbReference type="PROSITE" id="PS51063">
    <property type="entry name" value="HTH_CRP_2"/>
    <property type="match status" value="1"/>
</dbReference>
<evidence type="ECO:0000256" key="1">
    <source>
        <dbReference type="ARBA" id="ARBA00023015"/>
    </source>
</evidence>
<dbReference type="Gene3D" id="1.10.10.10">
    <property type="entry name" value="Winged helix-like DNA-binding domain superfamily/Winged helix DNA-binding domain"/>
    <property type="match status" value="1"/>
</dbReference>
<gene>
    <name evidence="7" type="ORF">ACFQPF_11465</name>
</gene>
<dbReference type="InterPro" id="IPR018488">
    <property type="entry name" value="cNMP-bd_CS"/>
</dbReference>
<dbReference type="Proteomes" id="UP001596549">
    <property type="component" value="Unassembled WGS sequence"/>
</dbReference>
<dbReference type="CDD" id="cd00038">
    <property type="entry name" value="CAP_ED"/>
    <property type="match status" value="1"/>
</dbReference>
<feature type="domain" description="Cyclic nucleotide-binding" evidence="5">
    <location>
        <begin position="24"/>
        <end position="114"/>
    </location>
</feature>
<dbReference type="InterPro" id="IPR012318">
    <property type="entry name" value="HTH_CRP"/>
</dbReference>
<dbReference type="InterPro" id="IPR000595">
    <property type="entry name" value="cNMP-bd_dom"/>
</dbReference>
<dbReference type="PROSITE" id="PS50042">
    <property type="entry name" value="CNMP_BINDING_3"/>
    <property type="match status" value="1"/>
</dbReference>
<dbReference type="InterPro" id="IPR014710">
    <property type="entry name" value="RmlC-like_jellyroll"/>
</dbReference>
<evidence type="ECO:0000259" key="5">
    <source>
        <dbReference type="PROSITE" id="PS50042"/>
    </source>
</evidence>
<keyword evidence="3" id="KW-0010">Activator</keyword>
<evidence type="ECO:0000313" key="8">
    <source>
        <dbReference type="Proteomes" id="UP001596549"/>
    </source>
</evidence>
<sequence>MKKITDHDKLESYIKENKIPFGDELLPHLHLYRFDQGDLICSQGDTADTLYVLVKGKVKVFTTSPEGRTLILSFKKPLEVIGDIEYVRQTETMNTVEAVSTVEMIGVHHRWLKKYAASDPAFLEFLLHIISNKFYVKSNFMQFNLMHPVEMRLASYLLSVSYDSSSNVLKKQHSSASLRDAANLIGTSYRHMNRVLQQFCADGLVERVSGGIVVIDFDGLTAIAGNNIYE</sequence>
<comment type="caution">
    <text evidence="7">The sequence shown here is derived from an EMBL/GenBank/DDBJ whole genome shotgun (WGS) entry which is preliminary data.</text>
</comment>
<dbReference type="RefSeq" id="WP_379749742.1">
    <property type="nucleotide sequence ID" value="NZ_JBHTCP010000031.1"/>
</dbReference>
<evidence type="ECO:0000259" key="6">
    <source>
        <dbReference type="PROSITE" id="PS51063"/>
    </source>
</evidence>
<evidence type="ECO:0000313" key="7">
    <source>
        <dbReference type="EMBL" id="MFC7372294.1"/>
    </source>
</evidence>
<dbReference type="Pfam" id="PF13545">
    <property type="entry name" value="HTH_Crp_2"/>
    <property type="match status" value="1"/>
</dbReference>
<dbReference type="SUPFAM" id="SSF46785">
    <property type="entry name" value="Winged helix' DNA-binding domain"/>
    <property type="match status" value="1"/>
</dbReference>
<proteinExistence type="predicted"/>
<dbReference type="InterPro" id="IPR036388">
    <property type="entry name" value="WH-like_DNA-bd_sf"/>
</dbReference>
<dbReference type="InterPro" id="IPR036390">
    <property type="entry name" value="WH_DNA-bd_sf"/>
</dbReference>
<evidence type="ECO:0000256" key="4">
    <source>
        <dbReference type="ARBA" id="ARBA00023163"/>
    </source>
</evidence>
<dbReference type="PANTHER" id="PTHR24567">
    <property type="entry name" value="CRP FAMILY TRANSCRIPTIONAL REGULATORY PROTEIN"/>
    <property type="match status" value="1"/>
</dbReference>
<organism evidence="7 8">
    <name type="scientific">Fictibacillus iocasae</name>
    <dbReference type="NCBI Taxonomy" id="2715437"/>
    <lineage>
        <taxon>Bacteria</taxon>
        <taxon>Bacillati</taxon>
        <taxon>Bacillota</taxon>
        <taxon>Bacilli</taxon>
        <taxon>Bacillales</taxon>
        <taxon>Fictibacillaceae</taxon>
        <taxon>Fictibacillus</taxon>
    </lineage>
</organism>
<evidence type="ECO:0000256" key="3">
    <source>
        <dbReference type="ARBA" id="ARBA00023159"/>
    </source>
</evidence>
<feature type="domain" description="HTH crp-type" evidence="6">
    <location>
        <begin position="147"/>
        <end position="218"/>
    </location>
</feature>
<dbReference type="InterPro" id="IPR050397">
    <property type="entry name" value="Env_Response_Regulators"/>
</dbReference>
<evidence type="ECO:0000256" key="2">
    <source>
        <dbReference type="ARBA" id="ARBA00023125"/>
    </source>
</evidence>
<dbReference type="Pfam" id="PF00027">
    <property type="entry name" value="cNMP_binding"/>
    <property type="match status" value="1"/>
</dbReference>
<dbReference type="InterPro" id="IPR018490">
    <property type="entry name" value="cNMP-bd_dom_sf"/>
</dbReference>
<dbReference type="SUPFAM" id="SSF51206">
    <property type="entry name" value="cAMP-binding domain-like"/>
    <property type="match status" value="1"/>
</dbReference>
<protein>
    <submittedName>
        <fullName evidence="7">Crp/Fnr family transcriptional regulator</fullName>
    </submittedName>
</protein>
<dbReference type="PANTHER" id="PTHR24567:SF26">
    <property type="entry name" value="REGULATORY PROTEIN YEIL"/>
    <property type="match status" value="1"/>
</dbReference>
<reference evidence="8" key="1">
    <citation type="journal article" date="2019" name="Int. J. Syst. Evol. Microbiol.">
        <title>The Global Catalogue of Microorganisms (GCM) 10K type strain sequencing project: providing services to taxonomists for standard genome sequencing and annotation.</title>
        <authorList>
            <consortium name="The Broad Institute Genomics Platform"/>
            <consortium name="The Broad Institute Genome Sequencing Center for Infectious Disease"/>
            <person name="Wu L."/>
            <person name="Ma J."/>
        </authorList>
    </citation>
    <scope>NUCLEOTIDE SEQUENCE [LARGE SCALE GENOMIC DNA]</scope>
    <source>
        <strain evidence="8">NBRC 106396</strain>
    </source>
</reference>
<keyword evidence="8" id="KW-1185">Reference proteome</keyword>
<keyword evidence="1" id="KW-0805">Transcription regulation</keyword>
<dbReference type="PROSITE" id="PS00888">
    <property type="entry name" value="CNMP_BINDING_1"/>
    <property type="match status" value="1"/>
</dbReference>
<dbReference type="SMART" id="SM00100">
    <property type="entry name" value="cNMP"/>
    <property type="match status" value="1"/>
</dbReference>